<keyword evidence="1" id="KW-0067">ATP-binding</keyword>
<feature type="domain" description="Protein kinase" evidence="2">
    <location>
        <begin position="19"/>
        <end position="274"/>
    </location>
</feature>
<dbReference type="GO" id="GO:0004672">
    <property type="term" value="F:protein kinase activity"/>
    <property type="evidence" value="ECO:0007669"/>
    <property type="project" value="InterPro"/>
</dbReference>
<keyword evidence="3" id="KW-0808">Transferase</keyword>
<evidence type="ECO:0000259" key="2">
    <source>
        <dbReference type="PROSITE" id="PS50011"/>
    </source>
</evidence>
<keyword evidence="1" id="KW-0547">Nucleotide-binding</keyword>
<dbReference type="InterPro" id="IPR050235">
    <property type="entry name" value="CK1_Ser-Thr_kinase"/>
</dbReference>
<dbReference type="GO" id="GO:0005524">
    <property type="term" value="F:ATP binding"/>
    <property type="evidence" value="ECO:0007669"/>
    <property type="project" value="UniProtKB-UniRule"/>
</dbReference>
<name>A0A8J6AWM4_9EUKA</name>
<proteinExistence type="predicted"/>
<dbReference type="PANTHER" id="PTHR11909">
    <property type="entry name" value="CASEIN KINASE-RELATED"/>
    <property type="match status" value="1"/>
</dbReference>
<evidence type="ECO:0000313" key="3">
    <source>
        <dbReference type="EMBL" id="KAG9396013.1"/>
    </source>
</evidence>
<dbReference type="InterPro" id="IPR011009">
    <property type="entry name" value="Kinase-like_dom_sf"/>
</dbReference>
<feature type="binding site" evidence="1">
    <location>
        <position position="48"/>
    </location>
    <ligand>
        <name>ATP</name>
        <dbReference type="ChEBI" id="CHEBI:30616"/>
    </ligand>
</feature>
<dbReference type="OrthoDB" id="5979581at2759"/>
<keyword evidence="4" id="KW-1185">Reference proteome</keyword>
<protein>
    <submittedName>
        <fullName evidence="3">Protein kinase domain</fullName>
    </submittedName>
</protein>
<dbReference type="SMART" id="SM00220">
    <property type="entry name" value="S_TKc"/>
    <property type="match status" value="1"/>
</dbReference>
<dbReference type="EMBL" id="JAHDYR010000007">
    <property type="protein sequence ID" value="KAG9396013.1"/>
    <property type="molecule type" value="Genomic_DNA"/>
</dbReference>
<dbReference type="PROSITE" id="PS50011">
    <property type="entry name" value="PROTEIN_KINASE_DOM"/>
    <property type="match status" value="1"/>
</dbReference>
<reference evidence="3" key="1">
    <citation type="submission" date="2021-05" db="EMBL/GenBank/DDBJ databases">
        <title>A free-living protist that lacks canonical eukaryotic 1 DNA replication and segregation systems.</title>
        <authorList>
            <person name="Salas-Leiva D.E."/>
            <person name="Tromer E.C."/>
            <person name="Curtis B.A."/>
            <person name="Jerlstrom-Hultqvist J."/>
            <person name="Kolisko M."/>
            <person name="Yi Z."/>
            <person name="Salas-Leiva J.S."/>
            <person name="Gallot-Lavallee L."/>
            <person name="Kops G.J.P.L."/>
            <person name="Archibald J.M."/>
            <person name="Simpson A.G.B."/>
            <person name="Roger A.J."/>
        </authorList>
    </citation>
    <scope>NUCLEOTIDE SEQUENCE</scope>
    <source>
        <strain evidence="3">BICM</strain>
    </source>
</reference>
<organism evidence="3 4">
    <name type="scientific">Carpediemonas membranifera</name>
    <dbReference type="NCBI Taxonomy" id="201153"/>
    <lineage>
        <taxon>Eukaryota</taxon>
        <taxon>Metamonada</taxon>
        <taxon>Carpediemonas-like organisms</taxon>
        <taxon>Carpediemonas</taxon>
    </lineage>
</organism>
<dbReference type="Pfam" id="PF00069">
    <property type="entry name" value="Pkinase"/>
    <property type="match status" value="1"/>
</dbReference>
<dbReference type="Proteomes" id="UP000717585">
    <property type="component" value="Unassembled WGS sequence"/>
</dbReference>
<dbReference type="InterPro" id="IPR017441">
    <property type="entry name" value="Protein_kinase_ATP_BS"/>
</dbReference>
<dbReference type="SUPFAM" id="SSF56112">
    <property type="entry name" value="Protein kinase-like (PK-like)"/>
    <property type="match status" value="1"/>
</dbReference>
<dbReference type="Gene3D" id="1.10.510.10">
    <property type="entry name" value="Transferase(Phosphotransferase) domain 1"/>
    <property type="match status" value="1"/>
</dbReference>
<comment type="caution">
    <text evidence="3">The sequence shown here is derived from an EMBL/GenBank/DDBJ whole genome shotgun (WGS) entry which is preliminary data.</text>
</comment>
<evidence type="ECO:0000313" key="4">
    <source>
        <dbReference type="Proteomes" id="UP000717585"/>
    </source>
</evidence>
<gene>
    <name evidence="3" type="ORF">J8273_2362</name>
</gene>
<dbReference type="InterPro" id="IPR000719">
    <property type="entry name" value="Prot_kinase_dom"/>
</dbReference>
<accession>A0A8J6AWM4</accession>
<sequence length="317" mass="35587">MSKEELYTIKKGDVIGKRFIVESTLGSGAFSVVFDAIDMETNISIALKVSLHRHRHVLYREYTTMTDLMSSGASCVPYVIEFALDGQFCYLAMRKLGLSLRSYISQTLTLPQTMSLGMAAVMVLDIIHQHGYLHRDVKPANLAVDSSRQRLYMIDFGLSRKYVTQYLGKPAPPRTNVGFRGSYYYCSVNAHTEADLTIKDDFYSLLFSLIEIHKGALPWSGVREKSQIEKIKRHAVESGEIFDGLDPVFEKMARVIADLAWGERINVKKMHRLMAPLVEGDAAPVLKVRVPVKKESVFGMLRAMGPDARACVKIGKI</sequence>
<evidence type="ECO:0000256" key="1">
    <source>
        <dbReference type="PROSITE-ProRule" id="PRU10141"/>
    </source>
</evidence>
<dbReference type="PROSITE" id="PS00107">
    <property type="entry name" value="PROTEIN_KINASE_ATP"/>
    <property type="match status" value="1"/>
</dbReference>
<dbReference type="AlphaFoldDB" id="A0A8J6AWM4"/>
<keyword evidence="3" id="KW-0418">Kinase</keyword>